<dbReference type="SUPFAM" id="SSF57850">
    <property type="entry name" value="RING/U-box"/>
    <property type="match status" value="1"/>
</dbReference>
<dbReference type="STRING" id="1890683.A0A427YT38"/>
<feature type="compositionally biased region" description="Basic and acidic residues" evidence="8">
    <location>
        <begin position="164"/>
        <end position="175"/>
    </location>
</feature>
<dbReference type="Proteomes" id="UP000279259">
    <property type="component" value="Unassembled WGS sequence"/>
</dbReference>
<feature type="compositionally biased region" description="Gly residues" evidence="8">
    <location>
        <begin position="126"/>
        <end position="138"/>
    </location>
</feature>
<evidence type="ECO:0000259" key="9">
    <source>
        <dbReference type="PROSITE" id="PS51873"/>
    </source>
</evidence>
<gene>
    <name evidence="10" type="ORF">EHS25_004121</name>
</gene>
<dbReference type="CDD" id="cd20353">
    <property type="entry name" value="Rcat_RBR_RNF216"/>
    <property type="match status" value="1"/>
</dbReference>
<feature type="region of interest" description="Disordered" evidence="8">
    <location>
        <begin position="76"/>
        <end position="211"/>
    </location>
</feature>
<name>A0A427YT38_9TREE</name>
<evidence type="ECO:0000256" key="1">
    <source>
        <dbReference type="ARBA" id="ARBA00004906"/>
    </source>
</evidence>
<feature type="region of interest" description="Disordered" evidence="8">
    <location>
        <begin position="1"/>
        <end position="58"/>
    </location>
</feature>
<evidence type="ECO:0000313" key="11">
    <source>
        <dbReference type="Proteomes" id="UP000279259"/>
    </source>
</evidence>
<dbReference type="AlphaFoldDB" id="A0A427YT38"/>
<dbReference type="PANTHER" id="PTHR22770">
    <property type="entry name" value="UBIQUITIN CONJUGATING ENZYME 7 INTERACTING PROTEIN-RELATED"/>
    <property type="match status" value="1"/>
</dbReference>
<dbReference type="InterPro" id="IPR047546">
    <property type="entry name" value="Rcat_RBR_RNF216"/>
</dbReference>
<dbReference type="Gene3D" id="1.20.120.1750">
    <property type="match status" value="1"/>
</dbReference>
<evidence type="ECO:0000256" key="3">
    <source>
        <dbReference type="ARBA" id="ARBA00022723"/>
    </source>
</evidence>
<keyword evidence="2" id="KW-0808">Transferase</keyword>
<dbReference type="InterPro" id="IPR044066">
    <property type="entry name" value="TRIAD_supradom"/>
</dbReference>
<feature type="region of interest" description="Disordered" evidence="8">
    <location>
        <begin position="972"/>
        <end position="1006"/>
    </location>
</feature>
<keyword evidence="3" id="KW-0479">Metal-binding</keyword>
<feature type="region of interest" description="Disordered" evidence="8">
    <location>
        <begin position="306"/>
        <end position="339"/>
    </location>
</feature>
<evidence type="ECO:0000256" key="6">
    <source>
        <dbReference type="ARBA" id="ARBA00022786"/>
    </source>
</evidence>
<dbReference type="Gene3D" id="3.30.40.10">
    <property type="entry name" value="Zinc/RING finger domain, C3HC4 (zinc finger)"/>
    <property type="match status" value="1"/>
</dbReference>
<evidence type="ECO:0000256" key="5">
    <source>
        <dbReference type="ARBA" id="ARBA00022771"/>
    </source>
</evidence>
<evidence type="ECO:0000256" key="2">
    <source>
        <dbReference type="ARBA" id="ARBA00022679"/>
    </source>
</evidence>
<feature type="domain" description="RING-type" evidence="9">
    <location>
        <begin position="598"/>
        <end position="794"/>
    </location>
</feature>
<feature type="compositionally biased region" description="Polar residues" evidence="8">
    <location>
        <begin position="306"/>
        <end position="322"/>
    </location>
</feature>
<comment type="pathway">
    <text evidence="1">Protein modification; protein ubiquitination.</text>
</comment>
<evidence type="ECO:0000256" key="8">
    <source>
        <dbReference type="SAM" id="MobiDB-lite"/>
    </source>
</evidence>
<proteinExistence type="predicted"/>
<dbReference type="PANTHER" id="PTHR22770:SF47">
    <property type="entry name" value="E3 UBIQUITIN-PROTEIN LIGASE RNF216"/>
    <property type="match status" value="1"/>
</dbReference>
<dbReference type="InterPro" id="IPR013083">
    <property type="entry name" value="Znf_RING/FYVE/PHD"/>
</dbReference>
<dbReference type="CDD" id="cd16630">
    <property type="entry name" value="RING-HC_RBR_RNF216"/>
    <property type="match status" value="1"/>
</dbReference>
<feature type="region of interest" description="Disordered" evidence="8">
    <location>
        <begin position="244"/>
        <end position="280"/>
    </location>
</feature>
<evidence type="ECO:0000256" key="7">
    <source>
        <dbReference type="ARBA" id="ARBA00022833"/>
    </source>
</evidence>
<sequence>MSARIPNSPFSHNPDPKHLRTPLTPRQIVPNPVPVPQPGIVPDIDDLPPLPMLPPGRWVDPDSSDIEVLLEAPSHLRKVTNKNDPIPVVDSDDGDGAAAADLPAVRPSRSGFPGFGFSTPSRSRRGGSGGNGSTGNGGNSVTRSAGKKRSVQAVLSSDADEDEAGQRPRQRDPHRVAGPYRPRSFDLLDSSSDEGIAGPSRKRRNLSDVADRSGRVSILDKGERTMTITLDDDIEQVPLDWGGVRRPVDSDDDGPFYFTPSSGKRRRRVISPVSDTDQRDPLAVSTLGKLARDAVDLTTTDADIVASTSNPSRKPTSTSATPSHKPRISSPSPDPEPVGPIKPDWLLPLVLEILPDLDPTWALASLASEIDAGRSEGAIGHVVNLAMEMEGGYPKATTDTTSGKGKGKAKEGESCNGQDSSEKDKYRSVLFRKDRRTGLVYIVKAFAALEEAFPAIPIPQLASFPIRYIASNRIASNRVLNTPCSAIAELARSIRMTWDSLAHLYAPTYFQLLKDSRRDPRPYTELKRARFIKGKKRAREGDPLPLGSSQGVPATDDGEMEWKREEEWLQGVLEQERVEEVHRQDKAAKHARDLANGAGIECGCCFGEEVMAEMYQCAEGHLFCAECATKNAETKLGEQRVNITCMDTSGCPAPFPETELSRLLPAKSLLLYHRLKQALELEQAEIPGLETCPACPFAAVIENEGRSCSEVEADSKLDKRHAVEDAMSAALIRNCPRCKKAFVKEGGCNKIHCHNCGATSCYICRQLIQGYDHFDQNPADYGRPRVPSKCILWDRNESQTELAAIVAARDAAQNDVRAAARVEGIELRDADLHVDAPNAIAPPRRPGYALGLPYPHAHADPYHPLPLLGRGFQVAPHRPHQPALALPLAPAPAPEFQYAGGMQPQHGMGMNVPGLPPPAALPAVPVNAHPPAHWRDVLGLPAAQQVPPVPAHGMGPLQYGHGQLDHHLDYYGYDEYDDEDDEDDGYDDEDDEDDGYDDEDDGFYKR</sequence>
<feature type="region of interest" description="Disordered" evidence="8">
    <location>
        <begin position="394"/>
        <end position="421"/>
    </location>
</feature>
<dbReference type="GO" id="GO:0016740">
    <property type="term" value="F:transferase activity"/>
    <property type="evidence" value="ECO:0007669"/>
    <property type="project" value="UniProtKB-KW"/>
</dbReference>
<dbReference type="EMBL" id="RSCD01000002">
    <property type="protein sequence ID" value="RSH94318.1"/>
    <property type="molecule type" value="Genomic_DNA"/>
</dbReference>
<organism evidence="10 11">
    <name type="scientific">Saitozyma podzolica</name>
    <dbReference type="NCBI Taxonomy" id="1890683"/>
    <lineage>
        <taxon>Eukaryota</taxon>
        <taxon>Fungi</taxon>
        <taxon>Dikarya</taxon>
        <taxon>Basidiomycota</taxon>
        <taxon>Agaricomycotina</taxon>
        <taxon>Tremellomycetes</taxon>
        <taxon>Tremellales</taxon>
        <taxon>Trimorphomycetaceae</taxon>
        <taxon>Saitozyma</taxon>
    </lineage>
</organism>
<comment type="caution">
    <text evidence="10">The sequence shown here is derived from an EMBL/GenBank/DDBJ whole genome shotgun (WGS) entry which is preliminary data.</text>
</comment>
<keyword evidence="6" id="KW-0833">Ubl conjugation pathway</keyword>
<accession>A0A427YT38</accession>
<dbReference type="Pfam" id="PF26200">
    <property type="entry name" value="Rcat_RNF216"/>
    <property type="match status" value="1"/>
</dbReference>
<keyword evidence="4" id="KW-0677">Repeat</keyword>
<keyword evidence="5" id="KW-0863">Zinc-finger</keyword>
<dbReference type="OrthoDB" id="10009520at2759"/>
<evidence type="ECO:0000313" key="10">
    <source>
        <dbReference type="EMBL" id="RSH94318.1"/>
    </source>
</evidence>
<evidence type="ECO:0000256" key="4">
    <source>
        <dbReference type="ARBA" id="ARBA00022737"/>
    </source>
</evidence>
<reference evidence="10 11" key="1">
    <citation type="submission" date="2018-11" db="EMBL/GenBank/DDBJ databases">
        <title>Genome sequence of Saitozyma podzolica DSM 27192.</title>
        <authorList>
            <person name="Aliyu H."/>
            <person name="Gorte O."/>
            <person name="Ochsenreither K."/>
        </authorList>
    </citation>
    <scope>NUCLEOTIDE SEQUENCE [LARGE SCALE GENOMIC DNA]</scope>
    <source>
        <strain evidence="10 11">DSM 27192</strain>
    </source>
</reference>
<protein>
    <recommendedName>
        <fullName evidence="9">RING-type domain-containing protein</fullName>
    </recommendedName>
</protein>
<dbReference type="InterPro" id="IPR047544">
    <property type="entry name" value="RING-HC_RBR_RNF216"/>
</dbReference>
<dbReference type="InterPro" id="IPR051628">
    <property type="entry name" value="LUBAC_E3_Ligases"/>
</dbReference>
<keyword evidence="11" id="KW-1185">Reference proteome</keyword>
<dbReference type="GO" id="GO:0008270">
    <property type="term" value="F:zinc ion binding"/>
    <property type="evidence" value="ECO:0007669"/>
    <property type="project" value="UniProtKB-KW"/>
</dbReference>
<keyword evidence="7" id="KW-0862">Zinc</keyword>
<dbReference type="PROSITE" id="PS51873">
    <property type="entry name" value="TRIAD"/>
    <property type="match status" value="1"/>
</dbReference>